<evidence type="ECO:0000313" key="3">
    <source>
        <dbReference type="EnsemblProtists" id="EKX31167"/>
    </source>
</evidence>
<evidence type="ECO:0000313" key="2">
    <source>
        <dbReference type="EMBL" id="EKX31167.1"/>
    </source>
</evidence>
<dbReference type="EnsemblProtists" id="EKX31167">
    <property type="protein sequence ID" value="EKX31167"/>
    <property type="gene ID" value="GUITHDRAFT_122632"/>
</dbReference>
<dbReference type="HOGENOM" id="CLU_1565849_0_0_1"/>
<feature type="compositionally biased region" description="Basic and acidic residues" evidence="1">
    <location>
        <begin position="79"/>
        <end position="98"/>
    </location>
</feature>
<dbReference type="PaxDb" id="55529-EKX31167"/>
<accession>L1I4Z2</accession>
<sequence length="171" mass="19627">MSSLVHARVRYFEERMRAGGWEEADESKVKVKVDQDILSPGLVRQAKRRLRKEEAIGEEEGGEGGQEPTWKKRKSMGGQDKENEMARSKNVKEVKENKNSMSDEIVCQISFSEELEETAPDAEKEVKEEEEPDQVQEEENKVEAKIIPPSVVTWTIHPCPFCVNKLKKVQR</sequence>
<evidence type="ECO:0000313" key="4">
    <source>
        <dbReference type="Proteomes" id="UP000011087"/>
    </source>
</evidence>
<feature type="region of interest" description="Disordered" evidence="1">
    <location>
        <begin position="44"/>
        <end position="99"/>
    </location>
</feature>
<reference evidence="4" key="2">
    <citation type="submission" date="2012-11" db="EMBL/GenBank/DDBJ databases">
        <authorList>
            <person name="Kuo A."/>
            <person name="Curtis B.A."/>
            <person name="Tanifuji G."/>
            <person name="Burki F."/>
            <person name="Gruber A."/>
            <person name="Irimia M."/>
            <person name="Maruyama S."/>
            <person name="Arias M.C."/>
            <person name="Ball S.G."/>
            <person name="Gile G.H."/>
            <person name="Hirakawa Y."/>
            <person name="Hopkins J.F."/>
            <person name="Rensing S.A."/>
            <person name="Schmutz J."/>
            <person name="Symeonidi A."/>
            <person name="Elias M."/>
            <person name="Eveleigh R.J."/>
            <person name="Herman E.K."/>
            <person name="Klute M.J."/>
            <person name="Nakayama T."/>
            <person name="Obornik M."/>
            <person name="Reyes-Prieto A."/>
            <person name="Armbrust E.V."/>
            <person name="Aves S.J."/>
            <person name="Beiko R.G."/>
            <person name="Coutinho P."/>
            <person name="Dacks J.B."/>
            <person name="Durnford D.G."/>
            <person name="Fast N.M."/>
            <person name="Green B.R."/>
            <person name="Grisdale C."/>
            <person name="Hempe F."/>
            <person name="Henrissat B."/>
            <person name="Hoppner M.P."/>
            <person name="Ishida K.-I."/>
            <person name="Kim E."/>
            <person name="Koreny L."/>
            <person name="Kroth P.G."/>
            <person name="Liu Y."/>
            <person name="Malik S.-B."/>
            <person name="Maier U.G."/>
            <person name="McRose D."/>
            <person name="Mock T."/>
            <person name="Neilson J.A."/>
            <person name="Onodera N.T."/>
            <person name="Poole A.M."/>
            <person name="Pritham E.J."/>
            <person name="Richards T.A."/>
            <person name="Rocap G."/>
            <person name="Roy S.W."/>
            <person name="Sarai C."/>
            <person name="Schaack S."/>
            <person name="Shirato S."/>
            <person name="Slamovits C.H."/>
            <person name="Spencer D.F."/>
            <person name="Suzuki S."/>
            <person name="Worden A.Z."/>
            <person name="Zauner S."/>
            <person name="Barry K."/>
            <person name="Bell C."/>
            <person name="Bharti A.K."/>
            <person name="Crow J.A."/>
            <person name="Grimwood J."/>
            <person name="Kramer R."/>
            <person name="Lindquist E."/>
            <person name="Lucas S."/>
            <person name="Salamov A."/>
            <person name="McFadden G.I."/>
            <person name="Lane C.E."/>
            <person name="Keeling P.J."/>
            <person name="Gray M.W."/>
            <person name="Grigoriev I.V."/>
            <person name="Archibald J.M."/>
        </authorList>
    </citation>
    <scope>NUCLEOTIDE SEQUENCE</scope>
    <source>
        <strain evidence="4">CCMP2712</strain>
    </source>
</reference>
<dbReference type="RefSeq" id="XP_005818147.1">
    <property type="nucleotide sequence ID" value="XM_005818090.1"/>
</dbReference>
<reference evidence="3" key="3">
    <citation type="submission" date="2016-03" db="UniProtKB">
        <authorList>
            <consortium name="EnsemblProtists"/>
        </authorList>
    </citation>
    <scope>IDENTIFICATION</scope>
</reference>
<keyword evidence="4" id="KW-1185">Reference proteome</keyword>
<organism evidence="2">
    <name type="scientific">Guillardia theta (strain CCMP2712)</name>
    <name type="common">Cryptophyte</name>
    <dbReference type="NCBI Taxonomy" id="905079"/>
    <lineage>
        <taxon>Eukaryota</taxon>
        <taxon>Cryptophyceae</taxon>
        <taxon>Pyrenomonadales</taxon>
        <taxon>Geminigeraceae</taxon>
        <taxon>Guillardia</taxon>
    </lineage>
</organism>
<proteinExistence type="predicted"/>
<dbReference type="EMBL" id="JH993342">
    <property type="protein sequence ID" value="EKX31167.1"/>
    <property type="molecule type" value="Genomic_DNA"/>
</dbReference>
<reference evidence="2 4" key="1">
    <citation type="journal article" date="2012" name="Nature">
        <title>Algal genomes reveal evolutionary mosaicism and the fate of nucleomorphs.</title>
        <authorList>
            <consortium name="DOE Joint Genome Institute"/>
            <person name="Curtis B.A."/>
            <person name="Tanifuji G."/>
            <person name="Burki F."/>
            <person name="Gruber A."/>
            <person name="Irimia M."/>
            <person name="Maruyama S."/>
            <person name="Arias M.C."/>
            <person name="Ball S.G."/>
            <person name="Gile G.H."/>
            <person name="Hirakawa Y."/>
            <person name="Hopkins J.F."/>
            <person name="Kuo A."/>
            <person name="Rensing S.A."/>
            <person name="Schmutz J."/>
            <person name="Symeonidi A."/>
            <person name="Elias M."/>
            <person name="Eveleigh R.J."/>
            <person name="Herman E.K."/>
            <person name="Klute M.J."/>
            <person name="Nakayama T."/>
            <person name="Obornik M."/>
            <person name="Reyes-Prieto A."/>
            <person name="Armbrust E.V."/>
            <person name="Aves S.J."/>
            <person name="Beiko R.G."/>
            <person name="Coutinho P."/>
            <person name="Dacks J.B."/>
            <person name="Durnford D.G."/>
            <person name="Fast N.M."/>
            <person name="Green B.R."/>
            <person name="Grisdale C.J."/>
            <person name="Hempel F."/>
            <person name="Henrissat B."/>
            <person name="Hoppner M.P."/>
            <person name="Ishida K."/>
            <person name="Kim E."/>
            <person name="Koreny L."/>
            <person name="Kroth P.G."/>
            <person name="Liu Y."/>
            <person name="Malik S.B."/>
            <person name="Maier U.G."/>
            <person name="McRose D."/>
            <person name="Mock T."/>
            <person name="Neilson J.A."/>
            <person name="Onodera N.T."/>
            <person name="Poole A.M."/>
            <person name="Pritham E.J."/>
            <person name="Richards T.A."/>
            <person name="Rocap G."/>
            <person name="Roy S.W."/>
            <person name="Sarai C."/>
            <person name="Schaack S."/>
            <person name="Shirato S."/>
            <person name="Slamovits C.H."/>
            <person name="Spencer D.F."/>
            <person name="Suzuki S."/>
            <person name="Worden A.Z."/>
            <person name="Zauner S."/>
            <person name="Barry K."/>
            <person name="Bell C."/>
            <person name="Bharti A.K."/>
            <person name="Crow J.A."/>
            <person name="Grimwood J."/>
            <person name="Kramer R."/>
            <person name="Lindquist E."/>
            <person name="Lucas S."/>
            <person name="Salamov A."/>
            <person name="McFadden G.I."/>
            <person name="Lane C.E."/>
            <person name="Keeling P.J."/>
            <person name="Gray M.W."/>
            <person name="Grigoriev I.V."/>
            <person name="Archibald J.M."/>
        </authorList>
    </citation>
    <scope>NUCLEOTIDE SEQUENCE</scope>
    <source>
        <strain evidence="2 4">CCMP2712</strain>
    </source>
</reference>
<dbReference type="AlphaFoldDB" id="L1I4Z2"/>
<feature type="region of interest" description="Disordered" evidence="1">
    <location>
        <begin position="111"/>
        <end position="142"/>
    </location>
</feature>
<dbReference type="GeneID" id="17287885"/>
<evidence type="ECO:0000256" key="1">
    <source>
        <dbReference type="SAM" id="MobiDB-lite"/>
    </source>
</evidence>
<protein>
    <submittedName>
        <fullName evidence="2 3">Uncharacterized protein</fullName>
    </submittedName>
</protein>
<gene>
    <name evidence="2" type="ORF">GUITHDRAFT_122632</name>
</gene>
<dbReference type="Proteomes" id="UP000011087">
    <property type="component" value="Unassembled WGS sequence"/>
</dbReference>
<feature type="compositionally biased region" description="Acidic residues" evidence="1">
    <location>
        <begin position="128"/>
        <end position="137"/>
    </location>
</feature>
<dbReference type="KEGG" id="gtt:GUITHDRAFT_122632"/>
<name>L1I4Z2_GUITC</name>